<proteinExistence type="predicted"/>
<dbReference type="EMBL" id="PEHN01000012">
    <property type="protein sequence ID" value="PHZ27129.1"/>
    <property type="molecule type" value="Genomic_DNA"/>
</dbReference>
<protein>
    <submittedName>
        <fullName evidence="2">Pilus assembly protein PilO</fullName>
    </submittedName>
</protein>
<keyword evidence="1" id="KW-0472">Membrane</keyword>
<organism evidence="2 3">
    <name type="scientific">Yersinia bercovieri</name>
    <dbReference type="NCBI Taxonomy" id="634"/>
    <lineage>
        <taxon>Bacteria</taxon>
        <taxon>Pseudomonadati</taxon>
        <taxon>Pseudomonadota</taxon>
        <taxon>Gammaproteobacteria</taxon>
        <taxon>Enterobacterales</taxon>
        <taxon>Yersiniaceae</taxon>
        <taxon>Yersinia</taxon>
    </lineage>
</organism>
<evidence type="ECO:0000256" key="1">
    <source>
        <dbReference type="SAM" id="Phobius"/>
    </source>
</evidence>
<comment type="caution">
    <text evidence="2">The sequence shown here is derived from an EMBL/GenBank/DDBJ whole genome shotgun (WGS) entry which is preliminary data.</text>
</comment>
<feature type="transmembrane region" description="Helical" evidence="1">
    <location>
        <begin position="12"/>
        <end position="32"/>
    </location>
</feature>
<evidence type="ECO:0000313" key="2">
    <source>
        <dbReference type="EMBL" id="PHZ27129.1"/>
    </source>
</evidence>
<dbReference type="AlphaFoldDB" id="A0A2G4U1K1"/>
<keyword evidence="1" id="KW-0812">Transmembrane</keyword>
<keyword evidence="1" id="KW-1133">Transmembrane helix</keyword>
<gene>
    <name evidence="2" type="ORF">CS533_12750</name>
</gene>
<dbReference type="Proteomes" id="UP000229378">
    <property type="component" value="Unassembled WGS sequence"/>
</dbReference>
<name>A0A2G4U1K1_YERBE</name>
<sequence length="179" mass="20302">MDRPGWQLCLWQWGVLGLLGAATYGILLRPAWQQQHLSENKIIQHQQQVEYQQSLLATLPELSLIRQQIAAVSSEEAVWRQNSSSMAHLVGELIAPFGGQVIHWQRQSEPAAAAELDTVAHQQWHATLRVNFYGLLHLLRQLSEISVPIQTQLVEIKSDKAVLMVKIVLKEYRAEGINE</sequence>
<evidence type="ECO:0000313" key="3">
    <source>
        <dbReference type="Proteomes" id="UP000229378"/>
    </source>
</evidence>
<reference evidence="2 3" key="1">
    <citation type="submission" date="2017-10" db="EMBL/GenBank/DDBJ databases">
        <authorList>
            <person name="Banno H."/>
            <person name="Chua N.-H."/>
        </authorList>
    </citation>
    <scope>NUCLEOTIDE SEQUENCE [LARGE SCALE GENOMIC DNA]</scope>
    <source>
        <strain evidence="2 3">SCPM-O-B-7607</strain>
    </source>
</reference>
<accession>A0A2G4U1K1</accession>